<dbReference type="InterPro" id="IPR050631">
    <property type="entry name" value="PheA/TfdB_FAD_monoxygenase"/>
</dbReference>
<dbReference type="GO" id="GO:0071949">
    <property type="term" value="F:FAD binding"/>
    <property type="evidence" value="ECO:0007669"/>
    <property type="project" value="InterPro"/>
</dbReference>
<dbReference type="GO" id="GO:0019622">
    <property type="term" value="P:3-(3-hydroxy)phenylpropionate catabolic process"/>
    <property type="evidence" value="ECO:0007669"/>
    <property type="project" value="TreeGrafter"/>
</dbReference>
<evidence type="ECO:0000256" key="1">
    <source>
        <dbReference type="ARBA" id="ARBA00023002"/>
    </source>
</evidence>
<dbReference type="Pfam" id="PF01494">
    <property type="entry name" value="FAD_binding_3"/>
    <property type="match status" value="1"/>
</dbReference>
<dbReference type="NCBIfam" id="NF004829">
    <property type="entry name" value="PRK06183.1-3"/>
    <property type="match status" value="1"/>
</dbReference>
<name>A0A2N7VEB3_9BURK</name>
<reference evidence="3 4" key="1">
    <citation type="submission" date="2018-01" db="EMBL/GenBank/DDBJ databases">
        <title>Whole genome analyses suggest that Burkholderia sensu lato contains two further novel genera in the rhizoxinica-symbiotica group Mycetohabitans gen. nov., and Trinickia gen. nov.: implications for the evolution of diazotrophy and nodulation in the Burkholderiaceae.</title>
        <authorList>
            <person name="Estrada-de los Santos P."/>
            <person name="Palmer M."/>
            <person name="Chavez-Ramirez B."/>
            <person name="Beukes C."/>
            <person name="Steenkamp E.T."/>
            <person name="Hirsch A.M."/>
            <person name="Manyaka P."/>
            <person name="Maluk M."/>
            <person name="Lafos M."/>
            <person name="Crook M."/>
            <person name="Gross E."/>
            <person name="Simon M.F."/>
            <person name="Bueno dos Reis Junior F."/>
            <person name="Poole P.S."/>
            <person name="Venter S.N."/>
            <person name="James E.K."/>
        </authorList>
    </citation>
    <scope>NUCLEOTIDE SEQUENCE [LARGE SCALE GENOMIC DNA]</scope>
    <source>
        <strain evidence="3 4">GIMN1.004</strain>
    </source>
</reference>
<dbReference type="Gene3D" id="3.30.70.2450">
    <property type="match status" value="1"/>
</dbReference>
<evidence type="ECO:0000259" key="2">
    <source>
        <dbReference type="Pfam" id="PF01494"/>
    </source>
</evidence>
<dbReference type="EMBL" id="PNYA01000031">
    <property type="protein sequence ID" value="PMS15496.1"/>
    <property type="molecule type" value="Genomic_DNA"/>
</dbReference>
<dbReference type="SUPFAM" id="SSF51905">
    <property type="entry name" value="FAD/NAD(P)-binding domain"/>
    <property type="match status" value="1"/>
</dbReference>
<evidence type="ECO:0000313" key="4">
    <source>
        <dbReference type="Proteomes" id="UP000235616"/>
    </source>
</evidence>
<dbReference type="OrthoDB" id="3443359at2"/>
<sequence>MEKICTSVAIVGAGPVGCTIANLLGVYGIDAILIDRSEDILPYPRAVGMDDEALRVFQTAGVADALLDDIIQNVSLRMFTAKGGLFADIRPATREFGWYRRNIFMQQLAEATLREHLANFPHVRMRLGAEVTSLRQGAKSVTLTVTDRDGVVREIEAQYCVAADGGRSTLRDLVGVTLVGNTHPMKWLVVDVRNAELDAPYTALHCDPRRPNVCIHLPFGYRRWEFMVFPHEDADRLVEESSVKSLLAPYVDDADRLDVVRARIYTHHSRVANRFVVGRTVFAGDAAHLSPPWIGQGLNIGLRDAGNLAWKLAAVVKGQMDSSILLSYEVERRNHAKAMIDLADTFGRILMPTNPAIALLRDAFFKSFGSLRAVRDYVLQMKFKPMPRYDGGLVVEPSGEAAHTANVAATAIGRMFIQPDVEIGWRKKLKLDDVLGPWFAIVGWRTDPYEALDEDGRAFWRSMNATFVRVERSRSGVSRNERLAGTERTICVEDLENALEPWFQQQGHTIAVIRPDRYVAALADGVSFAQVTRAFAAKVGSTRDELEAVL</sequence>
<keyword evidence="4" id="KW-1185">Reference proteome</keyword>
<comment type="caution">
    <text evidence="3">The sequence shown here is derived from an EMBL/GenBank/DDBJ whole genome shotgun (WGS) entry which is preliminary data.</text>
</comment>
<gene>
    <name evidence="3" type="ORF">C0Z18_27045</name>
</gene>
<dbReference type="Proteomes" id="UP000235616">
    <property type="component" value="Unassembled WGS sequence"/>
</dbReference>
<dbReference type="GO" id="GO:0008688">
    <property type="term" value="F:3-(3-hydroxyphenyl)propionate hydroxylase activity"/>
    <property type="evidence" value="ECO:0007669"/>
    <property type="project" value="TreeGrafter"/>
</dbReference>
<dbReference type="InterPro" id="IPR036188">
    <property type="entry name" value="FAD/NAD-bd_sf"/>
</dbReference>
<dbReference type="NCBIfam" id="NF004831">
    <property type="entry name" value="PRK06183.1-5"/>
    <property type="match status" value="1"/>
</dbReference>
<dbReference type="Gene3D" id="3.50.50.60">
    <property type="entry name" value="FAD/NAD(P)-binding domain"/>
    <property type="match status" value="1"/>
</dbReference>
<dbReference type="PANTHER" id="PTHR43476:SF3">
    <property type="entry name" value="FAD-BINDING MONOOXYGENASE"/>
    <property type="match status" value="1"/>
</dbReference>
<dbReference type="InterPro" id="IPR002938">
    <property type="entry name" value="FAD-bd"/>
</dbReference>
<dbReference type="PANTHER" id="PTHR43476">
    <property type="entry name" value="3-(3-HYDROXY-PHENYL)PROPIONATE/3-HYDROXYCINNAMIC ACID HYDROXYLASE"/>
    <property type="match status" value="1"/>
</dbReference>
<accession>A0A2N7VEB3</accession>
<proteinExistence type="predicted"/>
<protein>
    <submittedName>
        <fullName evidence="3">3-(3-hydroxyphenyl)propionate hydroxylase</fullName>
    </submittedName>
</protein>
<dbReference type="RefSeq" id="WP_102648513.1">
    <property type="nucleotide sequence ID" value="NZ_PNYA01000031.1"/>
</dbReference>
<feature type="domain" description="FAD-binding" evidence="2">
    <location>
        <begin position="6"/>
        <end position="342"/>
    </location>
</feature>
<dbReference type="PRINTS" id="PR00420">
    <property type="entry name" value="RNGMNOXGNASE"/>
</dbReference>
<organism evidence="3 4">
    <name type="scientific">Trinickia dabaoshanensis</name>
    <dbReference type="NCBI Taxonomy" id="564714"/>
    <lineage>
        <taxon>Bacteria</taxon>
        <taxon>Pseudomonadati</taxon>
        <taxon>Pseudomonadota</taxon>
        <taxon>Betaproteobacteria</taxon>
        <taxon>Burkholderiales</taxon>
        <taxon>Burkholderiaceae</taxon>
        <taxon>Trinickia</taxon>
    </lineage>
</organism>
<evidence type="ECO:0000313" key="3">
    <source>
        <dbReference type="EMBL" id="PMS15496.1"/>
    </source>
</evidence>
<keyword evidence="1" id="KW-0560">Oxidoreductase</keyword>
<dbReference type="AlphaFoldDB" id="A0A2N7VEB3"/>